<sequence length="268" mass="30964">MVEDPLENNKTITTLHNSSTEKHTKNKNTTKINLDNFDINKDKIENIKTTKYQTESVDKYQTESVNKYQTQNADKTKVYTENINITKDHAENTIGNILYKGIINIAENHADNADLSRGDMENIRIIKVANFLFKSEISPGTEIKKNENGYNYIKRNIQNDFINFEKNSSAHLSKDLQVKVDNEFLKLSLKLTKSFMDTKLPKKTVQNTEIIDNSFNDVKYGIQNKLKSSEIIEVRRNYLFDIELNAIKMNLELSKVESLVNRMTSQVV</sequence>
<dbReference type="Proteomes" id="UP001652625">
    <property type="component" value="Chromosome 03"/>
</dbReference>
<feature type="region of interest" description="Disordered" evidence="1">
    <location>
        <begin position="1"/>
        <end position="28"/>
    </location>
</feature>
<proteinExistence type="predicted"/>
<evidence type="ECO:0000313" key="3">
    <source>
        <dbReference type="RefSeq" id="XP_065650023.1"/>
    </source>
</evidence>
<dbReference type="RefSeq" id="XP_065650023.1">
    <property type="nucleotide sequence ID" value="XM_065793951.1"/>
</dbReference>
<dbReference type="GeneID" id="136078335"/>
<evidence type="ECO:0000256" key="1">
    <source>
        <dbReference type="SAM" id="MobiDB-lite"/>
    </source>
</evidence>
<gene>
    <name evidence="3" type="primary">LOC136078335</name>
</gene>
<reference evidence="3" key="1">
    <citation type="submission" date="2025-08" db="UniProtKB">
        <authorList>
            <consortium name="RefSeq"/>
        </authorList>
    </citation>
    <scope>IDENTIFICATION</scope>
</reference>
<accession>A0ABM4BLS6</accession>
<organism evidence="2 3">
    <name type="scientific">Hydra vulgaris</name>
    <name type="common">Hydra</name>
    <name type="synonym">Hydra attenuata</name>
    <dbReference type="NCBI Taxonomy" id="6087"/>
    <lineage>
        <taxon>Eukaryota</taxon>
        <taxon>Metazoa</taxon>
        <taxon>Cnidaria</taxon>
        <taxon>Hydrozoa</taxon>
        <taxon>Hydroidolina</taxon>
        <taxon>Anthoathecata</taxon>
        <taxon>Aplanulata</taxon>
        <taxon>Hydridae</taxon>
        <taxon>Hydra</taxon>
    </lineage>
</organism>
<evidence type="ECO:0000313" key="2">
    <source>
        <dbReference type="Proteomes" id="UP001652625"/>
    </source>
</evidence>
<keyword evidence="2" id="KW-1185">Reference proteome</keyword>
<protein>
    <submittedName>
        <fullName evidence="3">Uncharacterized protein LOC136078335 isoform X1</fullName>
    </submittedName>
</protein>
<name>A0ABM4BLS6_HYDVU</name>